<evidence type="ECO:0000313" key="2">
    <source>
        <dbReference type="Proteomes" id="UP000054485"/>
    </source>
</evidence>
<gene>
    <name evidence="1" type="ORF">CY34DRAFT_24652</name>
</gene>
<dbReference type="InParanoid" id="A0A0D0BB37"/>
<reference evidence="1 2" key="1">
    <citation type="submission" date="2014-04" db="EMBL/GenBank/DDBJ databases">
        <authorList>
            <consortium name="DOE Joint Genome Institute"/>
            <person name="Kuo A."/>
            <person name="Ruytinx J."/>
            <person name="Rineau F."/>
            <person name="Colpaert J."/>
            <person name="Kohler A."/>
            <person name="Nagy L.G."/>
            <person name="Floudas D."/>
            <person name="Copeland A."/>
            <person name="Barry K.W."/>
            <person name="Cichocki N."/>
            <person name="Veneault-Fourrey C."/>
            <person name="LaButti K."/>
            <person name="Lindquist E.A."/>
            <person name="Lipzen A."/>
            <person name="Lundell T."/>
            <person name="Morin E."/>
            <person name="Murat C."/>
            <person name="Sun H."/>
            <person name="Tunlid A."/>
            <person name="Henrissat B."/>
            <person name="Grigoriev I.V."/>
            <person name="Hibbett D.S."/>
            <person name="Martin F."/>
            <person name="Nordberg H.P."/>
            <person name="Cantor M.N."/>
            <person name="Hua S.X."/>
        </authorList>
    </citation>
    <scope>NUCLEOTIDE SEQUENCE [LARGE SCALE GENOMIC DNA]</scope>
    <source>
        <strain evidence="1 2">UH-Slu-Lm8-n1</strain>
    </source>
</reference>
<dbReference type="Proteomes" id="UP000054485">
    <property type="component" value="Unassembled WGS sequence"/>
</dbReference>
<dbReference type="AlphaFoldDB" id="A0A0D0BB37"/>
<keyword evidence="2" id="KW-1185">Reference proteome</keyword>
<sequence>MYLLDLDNDGWSSDDEFEENYGILTKFVSGVNSLQAHHTHAICAHLDLIVWSEHVSADVAERAAEANGFAAAWGGHQLRCHAKIATLLTIPSIATKLHTYLGSNKWKQNVINDEMPNALKRYIELELFPCIHLKVGRGILLSTAHHWLHHEGFWYMSYKKRLYFDGHDQPDIFKLQKKEVGRGIHCSDMICSTCGHLSQAGEFIKYGKNYEGVLFIIDNSQGHSAYAEYALRVGSHMNVKPGSKQAQMWNRWFVHNGVQVEQVMVFAASHSKYPNQPKGRVKKYLHDNCDSSFKTLKTNMLKALESVQVNTVQLWEHHMYRWIEAYRSGLPTKEAQLQVQKFSSTKYKSHRHIPETVARVQNG</sequence>
<dbReference type="PANTHER" id="PTHR35871:SF1">
    <property type="entry name" value="CXC1-LIKE CYSTEINE CLUSTER ASSOCIATED WITH KDZ TRANSPOSASES DOMAIN-CONTAINING PROTEIN"/>
    <property type="match status" value="1"/>
</dbReference>
<proteinExistence type="predicted"/>
<accession>A0A0D0BB37</accession>
<dbReference type="OrthoDB" id="3218065at2759"/>
<reference evidence="2" key="2">
    <citation type="submission" date="2015-01" db="EMBL/GenBank/DDBJ databases">
        <title>Evolutionary Origins and Diversification of the Mycorrhizal Mutualists.</title>
        <authorList>
            <consortium name="DOE Joint Genome Institute"/>
            <consortium name="Mycorrhizal Genomics Consortium"/>
            <person name="Kohler A."/>
            <person name="Kuo A."/>
            <person name="Nagy L.G."/>
            <person name="Floudas D."/>
            <person name="Copeland A."/>
            <person name="Barry K.W."/>
            <person name="Cichocki N."/>
            <person name="Veneault-Fourrey C."/>
            <person name="LaButti K."/>
            <person name="Lindquist E.A."/>
            <person name="Lipzen A."/>
            <person name="Lundell T."/>
            <person name="Morin E."/>
            <person name="Murat C."/>
            <person name="Riley R."/>
            <person name="Ohm R."/>
            <person name="Sun H."/>
            <person name="Tunlid A."/>
            <person name="Henrissat B."/>
            <person name="Grigoriev I.V."/>
            <person name="Hibbett D.S."/>
            <person name="Martin F."/>
        </authorList>
    </citation>
    <scope>NUCLEOTIDE SEQUENCE [LARGE SCALE GENOMIC DNA]</scope>
    <source>
        <strain evidence="2">UH-Slu-Lm8-n1</strain>
    </source>
</reference>
<dbReference type="PANTHER" id="PTHR35871">
    <property type="entry name" value="EXPRESSED PROTEIN"/>
    <property type="match status" value="1"/>
</dbReference>
<dbReference type="HOGENOM" id="CLU_005726_2_4_1"/>
<name>A0A0D0BB37_9AGAM</name>
<protein>
    <submittedName>
        <fullName evidence="1">Uncharacterized protein</fullName>
    </submittedName>
</protein>
<evidence type="ECO:0000313" key="1">
    <source>
        <dbReference type="EMBL" id="KIK40798.1"/>
    </source>
</evidence>
<organism evidence="1 2">
    <name type="scientific">Suillus luteus UH-Slu-Lm8-n1</name>
    <dbReference type="NCBI Taxonomy" id="930992"/>
    <lineage>
        <taxon>Eukaryota</taxon>
        <taxon>Fungi</taxon>
        <taxon>Dikarya</taxon>
        <taxon>Basidiomycota</taxon>
        <taxon>Agaricomycotina</taxon>
        <taxon>Agaricomycetes</taxon>
        <taxon>Agaricomycetidae</taxon>
        <taxon>Boletales</taxon>
        <taxon>Suillineae</taxon>
        <taxon>Suillaceae</taxon>
        <taxon>Suillus</taxon>
    </lineage>
</organism>
<dbReference type="EMBL" id="KN835290">
    <property type="protein sequence ID" value="KIK40798.1"/>
    <property type="molecule type" value="Genomic_DNA"/>
</dbReference>